<evidence type="ECO:0000256" key="6">
    <source>
        <dbReference type="ARBA" id="ARBA00023242"/>
    </source>
</evidence>
<organism evidence="9 10">
    <name type="scientific">Steinernema hermaphroditum</name>
    <dbReference type="NCBI Taxonomy" id="289476"/>
    <lineage>
        <taxon>Eukaryota</taxon>
        <taxon>Metazoa</taxon>
        <taxon>Ecdysozoa</taxon>
        <taxon>Nematoda</taxon>
        <taxon>Chromadorea</taxon>
        <taxon>Rhabditida</taxon>
        <taxon>Tylenchina</taxon>
        <taxon>Panagrolaimomorpha</taxon>
        <taxon>Strongyloidoidea</taxon>
        <taxon>Steinernematidae</taxon>
        <taxon>Steinernema</taxon>
    </lineage>
</organism>
<reference evidence="9" key="1">
    <citation type="submission" date="2023-06" db="EMBL/GenBank/DDBJ databases">
        <title>Genomic analysis of the entomopathogenic nematode Steinernema hermaphroditum.</title>
        <authorList>
            <person name="Schwarz E.M."/>
            <person name="Heppert J.K."/>
            <person name="Baniya A."/>
            <person name="Schwartz H.T."/>
            <person name="Tan C.-H."/>
            <person name="Antoshechkin I."/>
            <person name="Sternberg P.W."/>
            <person name="Goodrich-Blair H."/>
            <person name="Dillman A.R."/>
        </authorList>
    </citation>
    <scope>NUCLEOTIDE SEQUENCE</scope>
    <source>
        <strain evidence="9">PS9179</strain>
        <tissue evidence="9">Whole animal</tissue>
    </source>
</reference>
<evidence type="ECO:0000256" key="4">
    <source>
        <dbReference type="ARBA" id="ARBA00023125"/>
    </source>
</evidence>
<dbReference type="InterPro" id="IPR004979">
    <property type="entry name" value="TF_AP2"/>
</dbReference>
<evidence type="ECO:0000256" key="3">
    <source>
        <dbReference type="ARBA" id="ARBA00023015"/>
    </source>
</evidence>
<feature type="compositionally biased region" description="Low complexity" evidence="7">
    <location>
        <begin position="137"/>
        <end position="151"/>
    </location>
</feature>
<dbReference type="PRINTS" id="PR01748">
    <property type="entry name" value="AP2TNSCPFCT"/>
</dbReference>
<dbReference type="Proteomes" id="UP001175271">
    <property type="component" value="Unassembled WGS sequence"/>
</dbReference>
<keyword evidence="4" id="KW-0238">DNA-binding</keyword>
<dbReference type="Pfam" id="PF03299">
    <property type="entry name" value="TF_AP-2"/>
    <property type="match status" value="1"/>
</dbReference>
<dbReference type="PANTHER" id="PTHR10812">
    <property type="entry name" value="TRANSCRIPTION FACTOR AP-2"/>
    <property type="match status" value="1"/>
</dbReference>
<sequence>MDLSQISHQEFFQLARSFQNVYENTVQPPYQTVPPPPSAVVEIINEEPDDSTTQSLLAAIGSHASEKPSEVEAQEDPELPMPVLEAQTTDFMASEATEDIPRTPKRRAEGIEELVAMKKRRLGEETLTSPHSEHTDTSGSSEESATTSPTSQGPSAEDSFLSLLRSMSAPELMQQLAIVGQAEFTEVPSRLSLLTSTTKHKMSVDEVRRRIDGAESFNLSLLGALFRRAKTPNMSENITEQLKKYGLSIPKGRRRKTELTLFSAFTEGEATKLAGDFNSLTTELFPTKQLAAYAKDHGSPAMEHLKMFREQIEAFKALLEKDSSPVNFSKPSPQLDASLQEPLSHFSLLTHGFGTPAILVGIHMMQAFVEAQMSLQQSQ</sequence>
<keyword evidence="6" id="KW-0539">Nucleus</keyword>
<dbReference type="EMBL" id="JAUCMV010000004">
    <property type="protein sequence ID" value="KAK0403539.1"/>
    <property type="molecule type" value="Genomic_DNA"/>
</dbReference>
<evidence type="ECO:0000256" key="5">
    <source>
        <dbReference type="ARBA" id="ARBA00023163"/>
    </source>
</evidence>
<keyword evidence="3" id="KW-0805">Transcription regulation</keyword>
<feature type="region of interest" description="Disordered" evidence="7">
    <location>
        <begin position="120"/>
        <end position="157"/>
    </location>
</feature>
<keyword evidence="10" id="KW-1185">Reference proteome</keyword>
<evidence type="ECO:0000256" key="1">
    <source>
        <dbReference type="ARBA" id="ARBA00004123"/>
    </source>
</evidence>
<comment type="caution">
    <text evidence="9">The sequence shown here is derived from an EMBL/GenBank/DDBJ whole genome shotgun (WGS) entry which is preliminary data.</text>
</comment>
<comment type="subcellular location">
    <subcellularLocation>
        <location evidence="1">Nucleus</location>
    </subcellularLocation>
</comment>
<dbReference type="GO" id="GO:0000981">
    <property type="term" value="F:DNA-binding transcription factor activity, RNA polymerase II-specific"/>
    <property type="evidence" value="ECO:0007669"/>
    <property type="project" value="TreeGrafter"/>
</dbReference>
<dbReference type="AlphaFoldDB" id="A0AA39HF32"/>
<dbReference type="InterPro" id="IPR013854">
    <property type="entry name" value="TF_AP2_C"/>
</dbReference>
<evidence type="ECO:0000313" key="9">
    <source>
        <dbReference type="EMBL" id="KAK0403539.1"/>
    </source>
</evidence>
<evidence type="ECO:0000313" key="10">
    <source>
        <dbReference type="Proteomes" id="UP001175271"/>
    </source>
</evidence>
<name>A0AA39HF32_9BILA</name>
<proteinExistence type="inferred from homology"/>
<protein>
    <recommendedName>
        <fullName evidence="8">Transcription factor AP-2 C-terminal domain-containing protein</fullName>
    </recommendedName>
</protein>
<evidence type="ECO:0000259" key="8">
    <source>
        <dbReference type="Pfam" id="PF03299"/>
    </source>
</evidence>
<dbReference type="GO" id="GO:0005634">
    <property type="term" value="C:nucleus"/>
    <property type="evidence" value="ECO:0007669"/>
    <property type="project" value="UniProtKB-SubCell"/>
</dbReference>
<evidence type="ECO:0000256" key="7">
    <source>
        <dbReference type="SAM" id="MobiDB-lite"/>
    </source>
</evidence>
<feature type="domain" description="Transcription factor AP-2 C-terminal" evidence="8">
    <location>
        <begin position="184"/>
        <end position="370"/>
    </location>
</feature>
<comment type="similarity">
    <text evidence="2">Belongs to the AP-2 family.</text>
</comment>
<keyword evidence="5" id="KW-0804">Transcription</keyword>
<dbReference type="GO" id="GO:0042127">
    <property type="term" value="P:regulation of cell population proliferation"/>
    <property type="evidence" value="ECO:0007669"/>
    <property type="project" value="TreeGrafter"/>
</dbReference>
<dbReference type="PANTHER" id="PTHR10812:SF17">
    <property type="entry name" value="TRANSCRIPTION FACTOR AP-2, ISOFORM D"/>
    <property type="match status" value="1"/>
</dbReference>
<dbReference type="GO" id="GO:0000977">
    <property type="term" value="F:RNA polymerase II transcription regulatory region sequence-specific DNA binding"/>
    <property type="evidence" value="ECO:0007669"/>
    <property type="project" value="TreeGrafter"/>
</dbReference>
<gene>
    <name evidence="9" type="ORF">QR680_016983</name>
</gene>
<evidence type="ECO:0000256" key="2">
    <source>
        <dbReference type="ARBA" id="ARBA00007770"/>
    </source>
</evidence>
<accession>A0AA39HF32</accession>